<keyword evidence="1" id="KW-0805">Transcription regulation</keyword>
<evidence type="ECO:0000259" key="4">
    <source>
        <dbReference type="PROSITE" id="PS01124"/>
    </source>
</evidence>
<name>A0ABX5VRN9_9MICO</name>
<dbReference type="InterPro" id="IPR018060">
    <property type="entry name" value="HTH_AraC"/>
</dbReference>
<keyword evidence="6" id="KW-1185">Reference proteome</keyword>
<reference evidence="5 6" key="1">
    <citation type="submission" date="2019-05" db="EMBL/GenBank/DDBJ databases">
        <title>Georgenia *** sp. nov., and Georgenia *** sp. nov., isolated from the intestinal contents of plateau pika (Ochotona curzoniae) in the Qinghai-Tibet plateau of China.</title>
        <authorList>
            <person name="Tian Z."/>
        </authorList>
    </citation>
    <scope>NUCLEOTIDE SEQUENCE [LARGE SCALE GENOMIC DNA]</scope>
    <source>
        <strain evidence="5 6">Z294</strain>
    </source>
</reference>
<evidence type="ECO:0000313" key="6">
    <source>
        <dbReference type="Proteomes" id="UP000313948"/>
    </source>
</evidence>
<dbReference type="Proteomes" id="UP000313948">
    <property type="component" value="Chromosome"/>
</dbReference>
<dbReference type="PANTHER" id="PTHR46796">
    <property type="entry name" value="HTH-TYPE TRANSCRIPTIONAL ACTIVATOR RHAS-RELATED"/>
    <property type="match status" value="1"/>
</dbReference>
<evidence type="ECO:0000256" key="1">
    <source>
        <dbReference type="ARBA" id="ARBA00023015"/>
    </source>
</evidence>
<gene>
    <name evidence="5" type="ORF">FE251_07735</name>
</gene>
<evidence type="ECO:0000256" key="2">
    <source>
        <dbReference type="ARBA" id="ARBA00023125"/>
    </source>
</evidence>
<keyword evidence="3" id="KW-0804">Transcription</keyword>
<feature type="domain" description="HTH araC/xylS-type" evidence="4">
    <location>
        <begin position="165"/>
        <end position="267"/>
    </location>
</feature>
<dbReference type="SUPFAM" id="SSF46689">
    <property type="entry name" value="Homeodomain-like"/>
    <property type="match status" value="1"/>
</dbReference>
<dbReference type="InterPro" id="IPR050204">
    <property type="entry name" value="AraC_XylS_family_regulators"/>
</dbReference>
<dbReference type="SMART" id="SM00342">
    <property type="entry name" value="HTH_ARAC"/>
    <property type="match status" value="1"/>
</dbReference>
<evidence type="ECO:0000256" key="3">
    <source>
        <dbReference type="ARBA" id="ARBA00023163"/>
    </source>
</evidence>
<protein>
    <submittedName>
        <fullName evidence="5">Helix-turn-helix domain-containing protein</fullName>
    </submittedName>
</protein>
<dbReference type="RefSeq" id="WP_139948410.1">
    <property type="nucleotide sequence ID" value="NZ_CP040899.1"/>
</dbReference>
<dbReference type="InterPro" id="IPR009057">
    <property type="entry name" value="Homeodomain-like_sf"/>
</dbReference>
<dbReference type="Gene3D" id="1.10.10.60">
    <property type="entry name" value="Homeodomain-like"/>
    <property type="match status" value="1"/>
</dbReference>
<keyword evidence="2" id="KW-0238">DNA-binding</keyword>
<sequence length="274" mass="29283">MTEIVTGTPASAPDRGAGLACARFGRVVLIGPRTVLRVTQGASAGQVASPFTALVHTREGATSRSHVVSSRTGLAPVLGLGEDVCAIVVPDVLLPPRDVVEAVVPLEDGSLARVSREMTRALCTAVQPGRSPASDTALEDLAVAIVRDVLREHHAATRTGPEDSDDIRRLAWSTIAERHCDPEFAVAALARELHVSRRQLYRRFPDPVGPADLITRYRLSTAARLIREDPALALSDVAVRSGFSGVATMRAAFVARLGVTPAEYREHHDVERTA</sequence>
<accession>A0ABX5VRN9</accession>
<organism evidence="5 6">
    <name type="scientific">Georgenia wutianyii</name>
    <dbReference type="NCBI Taxonomy" id="2585135"/>
    <lineage>
        <taxon>Bacteria</taxon>
        <taxon>Bacillati</taxon>
        <taxon>Actinomycetota</taxon>
        <taxon>Actinomycetes</taxon>
        <taxon>Micrococcales</taxon>
        <taxon>Bogoriellaceae</taxon>
        <taxon>Georgenia</taxon>
    </lineage>
</organism>
<dbReference type="Pfam" id="PF12833">
    <property type="entry name" value="HTH_18"/>
    <property type="match status" value="1"/>
</dbReference>
<dbReference type="EMBL" id="CP040899">
    <property type="protein sequence ID" value="QDB79270.1"/>
    <property type="molecule type" value="Genomic_DNA"/>
</dbReference>
<evidence type="ECO:0000313" key="5">
    <source>
        <dbReference type="EMBL" id="QDB79270.1"/>
    </source>
</evidence>
<proteinExistence type="predicted"/>
<dbReference type="PROSITE" id="PS01124">
    <property type="entry name" value="HTH_ARAC_FAMILY_2"/>
    <property type="match status" value="1"/>
</dbReference>